<dbReference type="PANTHER" id="PTHR43806:SF14">
    <property type="entry name" value="TRIPEPTIDYL-PEPTIDASE 2"/>
    <property type="match status" value="1"/>
</dbReference>
<evidence type="ECO:0000313" key="7">
    <source>
        <dbReference type="Proteomes" id="UP000827892"/>
    </source>
</evidence>
<proteinExistence type="inferred from homology"/>
<dbReference type="EMBL" id="CP090892">
    <property type="protein sequence ID" value="ULU08673.1"/>
    <property type="molecule type" value="Genomic_DNA"/>
</dbReference>
<dbReference type="Proteomes" id="UP000827892">
    <property type="component" value="Chromosome II"/>
</dbReference>
<name>A0AAE9DQ18_CAEBR</name>
<dbReference type="PROSITE" id="PS51892">
    <property type="entry name" value="SUBTILASE"/>
    <property type="match status" value="1"/>
</dbReference>
<dbReference type="InterPro" id="IPR000209">
    <property type="entry name" value="Peptidase_S8/S53_dom"/>
</dbReference>
<sequence>MEYFYPIFDFQRPKAATKLKMSSTPPEIVPQQPLDALLLNKTDTEQEMFLTKYPTYDGRDILIAILDTGVDPSLPGMQVTTTGERKMFDKNGLAPGAKILSLNIGAHRLAAMETGQAMTRAFNMCAELNVDVINMSFGEGTHLPDVGRVVEEARRLIDRKDVIYVCSAGNQGPALSTETLISARKHLFLPHSLLPHCC</sequence>
<protein>
    <recommendedName>
        <fullName evidence="5">Peptidase S8/S53 domain-containing protein</fullName>
    </recommendedName>
</protein>
<dbReference type="InterPro" id="IPR036852">
    <property type="entry name" value="Peptidase_S8/S53_dom_sf"/>
</dbReference>
<organism evidence="6 7">
    <name type="scientific">Caenorhabditis briggsae</name>
    <dbReference type="NCBI Taxonomy" id="6238"/>
    <lineage>
        <taxon>Eukaryota</taxon>
        <taxon>Metazoa</taxon>
        <taxon>Ecdysozoa</taxon>
        <taxon>Nematoda</taxon>
        <taxon>Chromadorea</taxon>
        <taxon>Rhabditida</taxon>
        <taxon>Rhabditina</taxon>
        <taxon>Rhabditomorpha</taxon>
        <taxon>Rhabditoidea</taxon>
        <taxon>Rhabditidae</taxon>
        <taxon>Peloderinae</taxon>
        <taxon>Caenorhabditis</taxon>
    </lineage>
</organism>
<keyword evidence="2" id="KW-0645">Protease</keyword>
<evidence type="ECO:0000259" key="5">
    <source>
        <dbReference type="Pfam" id="PF00082"/>
    </source>
</evidence>
<evidence type="ECO:0000256" key="1">
    <source>
        <dbReference type="ARBA" id="ARBA00011073"/>
    </source>
</evidence>
<reference evidence="6 7" key="1">
    <citation type="submission" date="2022-05" db="EMBL/GenBank/DDBJ databases">
        <title>Chromosome-level reference genomes for two strains of Caenorhabditis briggsae: an improved platform for comparative genomics.</title>
        <authorList>
            <person name="Stevens L."/>
            <person name="Andersen E.C."/>
        </authorList>
    </citation>
    <scope>NUCLEOTIDE SEQUENCE [LARGE SCALE GENOMIC DNA]</scope>
    <source>
        <strain evidence="6">QX1410_ONT</strain>
        <tissue evidence="6">Whole-organism</tissue>
    </source>
</reference>
<accession>A0AAE9DQ18</accession>
<comment type="similarity">
    <text evidence="1 4">Belongs to the peptidase S8 family.</text>
</comment>
<feature type="domain" description="Peptidase S8/S53" evidence="5">
    <location>
        <begin position="90"/>
        <end position="173"/>
    </location>
</feature>
<dbReference type="GO" id="GO:0004252">
    <property type="term" value="F:serine-type endopeptidase activity"/>
    <property type="evidence" value="ECO:0007669"/>
    <property type="project" value="InterPro"/>
</dbReference>
<evidence type="ECO:0000313" key="6">
    <source>
        <dbReference type="EMBL" id="ULU08673.1"/>
    </source>
</evidence>
<evidence type="ECO:0000256" key="4">
    <source>
        <dbReference type="PROSITE-ProRule" id="PRU01240"/>
    </source>
</evidence>
<dbReference type="PANTHER" id="PTHR43806">
    <property type="entry name" value="PEPTIDASE S8"/>
    <property type="match status" value="1"/>
</dbReference>
<dbReference type="GO" id="GO:0006508">
    <property type="term" value="P:proteolysis"/>
    <property type="evidence" value="ECO:0007669"/>
    <property type="project" value="UniProtKB-KW"/>
</dbReference>
<dbReference type="Gene3D" id="3.40.50.200">
    <property type="entry name" value="Peptidase S8/S53 domain"/>
    <property type="match status" value="1"/>
</dbReference>
<dbReference type="InterPro" id="IPR050131">
    <property type="entry name" value="Peptidase_S8_subtilisin-like"/>
</dbReference>
<dbReference type="SUPFAM" id="SSF52743">
    <property type="entry name" value="Subtilisin-like"/>
    <property type="match status" value="1"/>
</dbReference>
<dbReference type="AlphaFoldDB" id="A0AAE9DQ18"/>
<dbReference type="Pfam" id="PF00082">
    <property type="entry name" value="Peptidase_S8"/>
    <property type="match status" value="1"/>
</dbReference>
<gene>
    <name evidence="6" type="ORF">L3Y34_019697</name>
</gene>
<keyword evidence="3" id="KW-0378">Hydrolase</keyword>
<keyword evidence="3" id="KW-0720">Serine protease</keyword>
<evidence type="ECO:0000256" key="2">
    <source>
        <dbReference type="ARBA" id="ARBA00022670"/>
    </source>
</evidence>
<comment type="caution">
    <text evidence="4">Lacks conserved residue(s) required for the propagation of feature annotation.</text>
</comment>
<evidence type="ECO:0000256" key="3">
    <source>
        <dbReference type="ARBA" id="ARBA00022825"/>
    </source>
</evidence>